<dbReference type="eggNOG" id="COG2731">
    <property type="taxonomic scope" value="Bacteria"/>
</dbReference>
<dbReference type="STRING" id="326298.Suden_0251"/>
<dbReference type="GO" id="GO:0005829">
    <property type="term" value="C:cytosol"/>
    <property type="evidence" value="ECO:0007669"/>
    <property type="project" value="TreeGrafter"/>
</dbReference>
<dbReference type="HOGENOM" id="CLU_107139_2_0_7"/>
<dbReference type="EMBL" id="CP000153">
    <property type="protein sequence ID" value="ABB43532.1"/>
    <property type="molecule type" value="Genomic_DNA"/>
</dbReference>
<dbReference type="PANTHER" id="PTHR34986">
    <property type="entry name" value="EVOLVED BETA-GALACTOSIDASE SUBUNIT BETA"/>
    <property type="match status" value="1"/>
</dbReference>
<gene>
    <name evidence="1" type="ordered locus">Suden_0251</name>
</gene>
<sequence>MVIDKIENWQKYPFGEAWQRAFTFLNSLTSETKDAKYEIQGDEIYAIVMSYETLLREDAMLESHKKYIDIQATLRGVEAYECHSRDSLVVKKPYEAQKDIEFYQTEAKPHSILNISVGDFVMFYPYDAHMPCLSVDDKKELIKKVVIKIKTELL</sequence>
<evidence type="ECO:0000313" key="1">
    <source>
        <dbReference type="EMBL" id="ABB43532.1"/>
    </source>
</evidence>
<dbReference type="AlphaFoldDB" id="Q30TZ9"/>
<dbReference type="KEGG" id="tdn:Suden_0251"/>
<dbReference type="NCBIfam" id="TIGR00022">
    <property type="entry name" value="YhcH/YjgK/YiaL family protein"/>
    <property type="match status" value="1"/>
</dbReference>
<protein>
    <recommendedName>
        <fullName evidence="3">YhcH/YjgK/YiaL family protein</fullName>
    </recommendedName>
</protein>
<dbReference type="InterPro" id="IPR004375">
    <property type="entry name" value="NanQ/TabA/YiaL"/>
</dbReference>
<keyword evidence="2" id="KW-1185">Reference proteome</keyword>
<dbReference type="PANTHER" id="PTHR34986:SF1">
    <property type="entry name" value="PROTEIN YIAL"/>
    <property type="match status" value="1"/>
</dbReference>
<dbReference type="SUPFAM" id="SSF51197">
    <property type="entry name" value="Clavaminate synthase-like"/>
    <property type="match status" value="1"/>
</dbReference>
<reference evidence="1 2" key="1">
    <citation type="journal article" date="2008" name="Appl. Environ. Microbiol.">
        <title>Genome of the epsilonproteobacterial chemolithoautotroph Sulfurimonas denitrificans.</title>
        <authorList>
            <person name="Sievert S.M."/>
            <person name="Scott K.M."/>
            <person name="Klotz M.G."/>
            <person name="Chain P.S.G."/>
            <person name="Hauser L.J."/>
            <person name="Hemp J."/>
            <person name="Huegler M."/>
            <person name="Land M."/>
            <person name="Lapidus A."/>
            <person name="Larimer F.W."/>
            <person name="Lucas S."/>
            <person name="Malfatti S.A."/>
            <person name="Meyer F."/>
            <person name="Paulsen I.T."/>
            <person name="Ren Q."/>
            <person name="Simon J."/>
            <person name="Bailey K."/>
            <person name="Diaz E."/>
            <person name="Fitzpatrick K.A."/>
            <person name="Glover B."/>
            <person name="Gwatney N."/>
            <person name="Korajkic A."/>
            <person name="Long A."/>
            <person name="Mobberley J.M."/>
            <person name="Pantry S.N."/>
            <person name="Pazder G."/>
            <person name="Peterson S."/>
            <person name="Quintanilla J.D."/>
            <person name="Sprinkle R."/>
            <person name="Stephens J."/>
            <person name="Thomas P."/>
            <person name="Vaughn R."/>
            <person name="Weber M.J."/>
            <person name="Wooten L.L."/>
        </authorList>
    </citation>
    <scope>NUCLEOTIDE SEQUENCE [LARGE SCALE GENOMIC DNA]</scope>
    <source>
        <strain evidence="2">ATCC 33889 / DSM 1251</strain>
    </source>
</reference>
<dbReference type="OrthoDB" id="6196468at2"/>
<evidence type="ECO:0008006" key="3">
    <source>
        <dbReference type="Google" id="ProtNLM"/>
    </source>
</evidence>
<dbReference type="Proteomes" id="UP000002714">
    <property type="component" value="Chromosome"/>
</dbReference>
<dbReference type="RefSeq" id="WP_011371887.1">
    <property type="nucleotide sequence ID" value="NC_007575.1"/>
</dbReference>
<dbReference type="InterPro" id="IPR037012">
    <property type="entry name" value="NanQ/TabA/YiaL_sf"/>
</dbReference>
<name>Q30TZ9_SULDN</name>
<proteinExistence type="predicted"/>
<dbReference type="Gene3D" id="2.60.120.370">
    <property type="entry name" value="YhcH/YjgK/YiaL"/>
    <property type="match status" value="1"/>
</dbReference>
<organism evidence="1 2">
    <name type="scientific">Sulfurimonas denitrificans (strain ATCC 33889 / DSM 1251)</name>
    <name type="common">Thiomicrospira denitrificans (strain ATCC 33889 / DSM 1251)</name>
    <dbReference type="NCBI Taxonomy" id="326298"/>
    <lineage>
        <taxon>Bacteria</taxon>
        <taxon>Pseudomonadati</taxon>
        <taxon>Campylobacterota</taxon>
        <taxon>Epsilonproteobacteria</taxon>
        <taxon>Campylobacterales</taxon>
        <taxon>Sulfurimonadaceae</taxon>
        <taxon>Sulfurimonas</taxon>
    </lineage>
</organism>
<evidence type="ECO:0000313" key="2">
    <source>
        <dbReference type="Proteomes" id="UP000002714"/>
    </source>
</evidence>
<dbReference type="Pfam" id="PF04074">
    <property type="entry name" value="DUF386"/>
    <property type="match status" value="1"/>
</dbReference>
<accession>Q30TZ9</accession>